<gene>
    <name evidence="2" type="ORF">BJY01DRAFT_228717</name>
</gene>
<proteinExistence type="predicted"/>
<organism evidence="2 3">
    <name type="scientific">Aspergillus pseudoustus</name>
    <dbReference type="NCBI Taxonomy" id="1810923"/>
    <lineage>
        <taxon>Eukaryota</taxon>
        <taxon>Fungi</taxon>
        <taxon>Dikarya</taxon>
        <taxon>Ascomycota</taxon>
        <taxon>Pezizomycotina</taxon>
        <taxon>Eurotiomycetes</taxon>
        <taxon>Eurotiomycetidae</taxon>
        <taxon>Eurotiales</taxon>
        <taxon>Aspergillaceae</taxon>
        <taxon>Aspergillus</taxon>
        <taxon>Aspergillus subgen. Nidulantes</taxon>
    </lineage>
</organism>
<dbReference type="Proteomes" id="UP001610446">
    <property type="component" value="Unassembled WGS sequence"/>
</dbReference>
<name>A0ABR4IK38_9EURO</name>
<keyword evidence="1" id="KW-0732">Signal</keyword>
<dbReference type="EMBL" id="JBFXLU010000376">
    <property type="protein sequence ID" value="KAL2828090.1"/>
    <property type="molecule type" value="Genomic_DNA"/>
</dbReference>
<reference evidence="2 3" key="1">
    <citation type="submission" date="2024-07" db="EMBL/GenBank/DDBJ databases">
        <title>Section-level genome sequencing and comparative genomics of Aspergillus sections Usti and Cavernicolus.</title>
        <authorList>
            <consortium name="Lawrence Berkeley National Laboratory"/>
            <person name="Nybo J.L."/>
            <person name="Vesth T.C."/>
            <person name="Theobald S."/>
            <person name="Frisvad J.C."/>
            <person name="Larsen T.O."/>
            <person name="Kjaerboelling I."/>
            <person name="Rothschild-Mancinelli K."/>
            <person name="Lyhne E.K."/>
            <person name="Kogle M.E."/>
            <person name="Barry K."/>
            <person name="Clum A."/>
            <person name="Na H."/>
            <person name="Ledsgaard L."/>
            <person name="Lin J."/>
            <person name="Lipzen A."/>
            <person name="Kuo A."/>
            <person name="Riley R."/>
            <person name="Mondo S."/>
            <person name="Labutti K."/>
            <person name="Haridas S."/>
            <person name="Pangalinan J."/>
            <person name="Salamov A.A."/>
            <person name="Simmons B.A."/>
            <person name="Magnuson J.K."/>
            <person name="Chen J."/>
            <person name="Drula E."/>
            <person name="Henrissat B."/>
            <person name="Wiebenga A."/>
            <person name="Lubbers R.J."/>
            <person name="Gomes A.C."/>
            <person name="Makela M.R."/>
            <person name="Stajich J."/>
            <person name="Grigoriev I.V."/>
            <person name="Mortensen U.H."/>
            <person name="De Vries R.P."/>
            <person name="Baker S.E."/>
            <person name="Andersen M.R."/>
        </authorList>
    </citation>
    <scope>NUCLEOTIDE SEQUENCE [LARGE SCALE GENOMIC DNA]</scope>
    <source>
        <strain evidence="2 3">CBS 123904</strain>
    </source>
</reference>
<evidence type="ECO:0000256" key="1">
    <source>
        <dbReference type="SAM" id="SignalP"/>
    </source>
</evidence>
<comment type="caution">
    <text evidence="2">The sequence shown here is derived from an EMBL/GenBank/DDBJ whole genome shotgun (WGS) entry which is preliminary data.</text>
</comment>
<keyword evidence="3" id="KW-1185">Reference proteome</keyword>
<feature type="chain" id="PRO_5046148001" evidence="1">
    <location>
        <begin position="22"/>
        <end position="54"/>
    </location>
</feature>
<protein>
    <submittedName>
        <fullName evidence="2">Uncharacterized protein</fullName>
    </submittedName>
</protein>
<accession>A0ABR4IK38</accession>
<sequence length="54" mass="5949">MAVVLNLVVAVVAALPMLGSGDIQWIAWRRASSSRCQTRLPRRCSAIVRGISRR</sequence>
<feature type="signal peptide" evidence="1">
    <location>
        <begin position="1"/>
        <end position="21"/>
    </location>
</feature>
<evidence type="ECO:0000313" key="2">
    <source>
        <dbReference type="EMBL" id="KAL2828090.1"/>
    </source>
</evidence>
<evidence type="ECO:0000313" key="3">
    <source>
        <dbReference type="Proteomes" id="UP001610446"/>
    </source>
</evidence>